<dbReference type="GO" id="GO:0000814">
    <property type="term" value="C:ESCRT II complex"/>
    <property type="evidence" value="ECO:0007669"/>
    <property type="project" value="UniProtKB-UniRule"/>
</dbReference>
<reference evidence="4 5" key="1">
    <citation type="journal article" date="2019" name="Sci. Rep.">
        <title>Comparative genomics of chytrid fungi reveal insights into the obligate biotrophic and pathogenic lifestyle of Synchytrium endobioticum.</title>
        <authorList>
            <person name="van de Vossenberg B.T.L.H."/>
            <person name="Warris S."/>
            <person name="Nguyen H.D.T."/>
            <person name="van Gent-Pelzer M.P.E."/>
            <person name="Joly D.L."/>
            <person name="van de Geest H.C."/>
            <person name="Bonants P.J.M."/>
            <person name="Smith D.S."/>
            <person name="Levesque C.A."/>
            <person name="van der Lee T.A.J."/>
        </authorList>
    </citation>
    <scope>NUCLEOTIDE SEQUENCE [LARGE SCALE GENOMIC DNA]</scope>
    <source>
        <strain evidence="4 5">CBS 675.73</strain>
    </source>
</reference>
<keyword evidence="5" id="KW-1185">Reference proteome</keyword>
<gene>
    <name evidence="4" type="ORF">CcCBS67573_g07652</name>
</gene>
<evidence type="ECO:0000256" key="1">
    <source>
        <dbReference type="ARBA" id="ARBA00009834"/>
    </source>
</evidence>
<keyword evidence="3" id="KW-0175">Coiled coil</keyword>
<proteinExistence type="inferred from homology"/>
<dbReference type="SUPFAM" id="SSF46785">
    <property type="entry name" value="Winged helix' DNA-binding domain"/>
    <property type="match status" value="2"/>
</dbReference>
<evidence type="ECO:0000313" key="4">
    <source>
        <dbReference type="EMBL" id="TPX67012.1"/>
    </source>
</evidence>
<evidence type="ECO:0000256" key="2">
    <source>
        <dbReference type="PIRNR" id="PIRNR017215"/>
    </source>
</evidence>
<feature type="coiled-coil region" evidence="3">
    <location>
        <begin position="24"/>
        <end position="51"/>
    </location>
</feature>
<dbReference type="InterPro" id="IPR016689">
    <property type="entry name" value="ESCRT-2_cplx_Snf8"/>
</dbReference>
<dbReference type="Pfam" id="PF04157">
    <property type="entry name" value="EAP30"/>
    <property type="match status" value="1"/>
</dbReference>
<dbReference type="InterPro" id="IPR036390">
    <property type="entry name" value="WH_DNA-bd_sf"/>
</dbReference>
<sequence>MRKRGIQGLTHQHAVKSQLERVGNELNQQQLEQLKGQLALFKQNLEQFSIKYKNEIRSNPQFRAHFQSMCTSIGVDPLASNKGFWAELLGVGDFYYELAVQIAEICLATRERNGGLIDLQDLKGHLSKMRGSKAQKISDEDIAQAVKSMATLGSGFEIIKFGSRKMVQSQPRELNTDYETVMTVAQDTGYITVAGAAASLSWDVDRVEHVLTRLLQDGVCWTDQQVHPPQFWVASFFSDF</sequence>
<dbReference type="PIRSF" id="PIRSF017215">
    <property type="entry name" value="ESCRT2_Vps22"/>
    <property type="match status" value="1"/>
</dbReference>
<dbReference type="InterPro" id="IPR040608">
    <property type="entry name" value="Snf8/Vps36"/>
</dbReference>
<protein>
    <recommendedName>
        <fullName evidence="2">Vacuolar-sorting protein SNF8</fullName>
    </recommendedName>
</protein>
<dbReference type="STRING" id="246404.A0A507ET15"/>
<dbReference type="OrthoDB" id="283883at2759"/>
<dbReference type="FunFam" id="1.10.10.10:FF:000085">
    <property type="entry name" value="Vacuolar-sorting protein SNF8"/>
    <property type="match status" value="1"/>
</dbReference>
<evidence type="ECO:0000313" key="5">
    <source>
        <dbReference type="Proteomes" id="UP000320333"/>
    </source>
</evidence>
<dbReference type="Gene3D" id="6.10.140.180">
    <property type="match status" value="1"/>
</dbReference>
<dbReference type="PANTHER" id="PTHR12806:SF0">
    <property type="entry name" value="VACUOLAR-SORTING PROTEIN SNF8"/>
    <property type="match status" value="1"/>
</dbReference>
<dbReference type="InterPro" id="IPR036388">
    <property type="entry name" value="WH-like_DNA-bd_sf"/>
</dbReference>
<keyword evidence="2" id="KW-0653">Protein transport</keyword>
<comment type="caution">
    <text evidence="4">The sequence shown here is derived from an EMBL/GenBank/DDBJ whole genome shotgun (WGS) entry which is preliminary data.</text>
</comment>
<accession>A0A507ET15</accession>
<keyword evidence="2" id="KW-0813">Transport</keyword>
<evidence type="ECO:0000256" key="3">
    <source>
        <dbReference type="SAM" id="Coils"/>
    </source>
</evidence>
<dbReference type="Gene3D" id="1.10.10.10">
    <property type="entry name" value="Winged helix-like DNA-binding domain superfamily/Winged helix DNA-binding domain"/>
    <property type="match status" value="2"/>
</dbReference>
<dbReference type="EMBL" id="QEAP01000418">
    <property type="protein sequence ID" value="TPX67012.1"/>
    <property type="molecule type" value="Genomic_DNA"/>
</dbReference>
<name>A0A507ET15_9FUNG</name>
<dbReference type="PANTHER" id="PTHR12806">
    <property type="entry name" value="EAP30 SUBUNIT OF ELL COMPLEX"/>
    <property type="match status" value="1"/>
</dbReference>
<dbReference type="Proteomes" id="UP000320333">
    <property type="component" value="Unassembled WGS sequence"/>
</dbReference>
<comment type="function">
    <text evidence="2">Component of the endosomal sorting complex required for transport II (ESCRT-II), which is required for multivesicular body (MVB) formation and sorting of endosomal cargo proteins into MVBs.</text>
</comment>
<comment type="similarity">
    <text evidence="1 2">Belongs to the SNF8 family.</text>
</comment>
<comment type="subunit">
    <text evidence="2">Component of the endosomal sorting complex required for transport II (ESCRT-II).</text>
</comment>
<dbReference type="GO" id="GO:0043328">
    <property type="term" value="P:protein transport to vacuole involved in ubiquitin-dependent protein catabolic process via the multivesicular body sorting pathway"/>
    <property type="evidence" value="ECO:0007669"/>
    <property type="project" value="TreeGrafter"/>
</dbReference>
<dbReference type="AlphaFoldDB" id="A0A507ET15"/>
<organism evidence="4 5">
    <name type="scientific">Chytriomyces confervae</name>
    <dbReference type="NCBI Taxonomy" id="246404"/>
    <lineage>
        <taxon>Eukaryota</taxon>
        <taxon>Fungi</taxon>
        <taxon>Fungi incertae sedis</taxon>
        <taxon>Chytridiomycota</taxon>
        <taxon>Chytridiomycota incertae sedis</taxon>
        <taxon>Chytridiomycetes</taxon>
        <taxon>Chytridiales</taxon>
        <taxon>Chytriomycetaceae</taxon>
        <taxon>Chytriomyces</taxon>
    </lineage>
</organism>